<reference evidence="8 9" key="1">
    <citation type="submission" date="2017-03" db="EMBL/GenBank/DDBJ databases">
        <title>Genome sequence of Sphingomonas mucosissima DSM 17494.</title>
        <authorList>
            <person name="Poehlein A."/>
            <person name="Wuebbeler J.H."/>
            <person name="Steinbuechel A."/>
            <person name="Daniel R."/>
        </authorList>
    </citation>
    <scope>NUCLEOTIDE SEQUENCE [LARGE SCALE GENOMIC DNA]</scope>
    <source>
        <strain evidence="8 9">DSM 17494</strain>
    </source>
</reference>
<dbReference type="Gene3D" id="1.20.1720.10">
    <property type="entry name" value="Multidrug resistance protein D"/>
    <property type="match status" value="1"/>
</dbReference>
<dbReference type="Proteomes" id="UP000197783">
    <property type="component" value="Unassembled WGS sequence"/>
</dbReference>
<dbReference type="AlphaFoldDB" id="A0A245ZJS3"/>
<feature type="domain" description="Major facilitator superfamily (MFS) profile" evidence="7">
    <location>
        <begin position="7"/>
        <end position="389"/>
    </location>
</feature>
<dbReference type="GO" id="GO:0016020">
    <property type="term" value="C:membrane"/>
    <property type="evidence" value="ECO:0007669"/>
    <property type="project" value="UniProtKB-SubCell"/>
</dbReference>
<feature type="transmembrane region" description="Helical" evidence="6">
    <location>
        <begin position="236"/>
        <end position="257"/>
    </location>
</feature>
<keyword evidence="5 6" id="KW-0472">Membrane</keyword>
<accession>A0A245ZJS3</accession>
<dbReference type="InterPro" id="IPR036259">
    <property type="entry name" value="MFS_trans_sf"/>
</dbReference>
<feature type="transmembrane region" description="Helical" evidence="6">
    <location>
        <begin position="162"/>
        <end position="181"/>
    </location>
</feature>
<proteinExistence type="predicted"/>
<evidence type="ECO:0000313" key="8">
    <source>
        <dbReference type="EMBL" id="OWK29987.1"/>
    </source>
</evidence>
<feature type="transmembrane region" description="Helical" evidence="6">
    <location>
        <begin position="131"/>
        <end position="156"/>
    </location>
</feature>
<dbReference type="Pfam" id="PF07690">
    <property type="entry name" value="MFS_1"/>
    <property type="match status" value="1"/>
</dbReference>
<feature type="transmembrane region" description="Helical" evidence="6">
    <location>
        <begin position="72"/>
        <end position="92"/>
    </location>
</feature>
<gene>
    <name evidence="8" type="primary">bcr_2</name>
    <name evidence="8" type="ORF">SPMU_24090</name>
</gene>
<feature type="transmembrane region" description="Helical" evidence="6">
    <location>
        <begin position="202"/>
        <end position="224"/>
    </location>
</feature>
<keyword evidence="4 6" id="KW-1133">Transmembrane helix</keyword>
<dbReference type="RefSeq" id="WP_088334047.1">
    <property type="nucleotide sequence ID" value="NZ_NBBJ01000003.1"/>
</dbReference>
<dbReference type="InterPro" id="IPR020846">
    <property type="entry name" value="MFS_dom"/>
</dbReference>
<organism evidence="8 9">
    <name type="scientific">Sphingomonas mucosissima</name>
    <dbReference type="NCBI Taxonomy" id="370959"/>
    <lineage>
        <taxon>Bacteria</taxon>
        <taxon>Pseudomonadati</taxon>
        <taxon>Pseudomonadota</taxon>
        <taxon>Alphaproteobacteria</taxon>
        <taxon>Sphingomonadales</taxon>
        <taxon>Sphingomonadaceae</taxon>
        <taxon>Sphingomonas</taxon>
    </lineage>
</organism>
<dbReference type="InterPro" id="IPR011701">
    <property type="entry name" value="MFS"/>
</dbReference>
<evidence type="ECO:0000256" key="2">
    <source>
        <dbReference type="ARBA" id="ARBA00022448"/>
    </source>
</evidence>
<dbReference type="PROSITE" id="PS50850">
    <property type="entry name" value="MFS"/>
    <property type="match status" value="1"/>
</dbReference>
<keyword evidence="3 6" id="KW-0812">Transmembrane</keyword>
<evidence type="ECO:0000256" key="3">
    <source>
        <dbReference type="ARBA" id="ARBA00022692"/>
    </source>
</evidence>
<protein>
    <submittedName>
        <fullName evidence="8">Bicyclomycin resistance protein</fullName>
    </submittedName>
</protein>
<feature type="transmembrane region" description="Helical" evidence="6">
    <location>
        <begin position="360"/>
        <end position="379"/>
    </location>
</feature>
<evidence type="ECO:0000313" key="9">
    <source>
        <dbReference type="Proteomes" id="UP000197783"/>
    </source>
</evidence>
<name>A0A245ZJS3_9SPHN</name>
<evidence type="ECO:0000256" key="4">
    <source>
        <dbReference type="ARBA" id="ARBA00022989"/>
    </source>
</evidence>
<evidence type="ECO:0000259" key="7">
    <source>
        <dbReference type="PROSITE" id="PS50850"/>
    </source>
</evidence>
<feature type="transmembrane region" description="Helical" evidence="6">
    <location>
        <begin position="269"/>
        <end position="290"/>
    </location>
</feature>
<comment type="caution">
    <text evidence="8">The sequence shown here is derived from an EMBL/GenBank/DDBJ whole genome shotgun (WGS) entry which is preliminary data.</text>
</comment>
<dbReference type="PANTHER" id="PTHR42718:SF9">
    <property type="entry name" value="MAJOR FACILITATOR SUPERFAMILY MULTIDRUG TRANSPORTER MFSC"/>
    <property type="match status" value="1"/>
</dbReference>
<feature type="transmembrane region" description="Helical" evidence="6">
    <location>
        <begin position="98"/>
        <end position="119"/>
    </location>
</feature>
<feature type="transmembrane region" description="Helical" evidence="6">
    <location>
        <begin position="334"/>
        <end position="354"/>
    </location>
</feature>
<evidence type="ECO:0000256" key="6">
    <source>
        <dbReference type="SAM" id="Phobius"/>
    </source>
</evidence>
<dbReference type="EMBL" id="NBBJ01000003">
    <property type="protein sequence ID" value="OWK29987.1"/>
    <property type="molecule type" value="Genomic_DNA"/>
</dbReference>
<dbReference type="GO" id="GO:0022857">
    <property type="term" value="F:transmembrane transporter activity"/>
    <property type="evidence" value="ECO:0007669"/>
    <property type="project" value="InterPro"/>
</dbReference>
<evidence type="ECO:0000256" key="5">
    <source>
        <dbReference type="ARBA" id="ARBA00023136"/>
    </source>
</evidence>
<dbReference type="SUPFAM" id="SSF103473">
    <property type="entry name" value="MFS general substrate transporter"/>
    <property type="match status" value="1"/>
</dbReference>
<keyword evidence="2" id="KW-0813">Transport</keyword>
<comment type="subcellular location">
    <subcellularLocation>
        <location evidence="1">Membrane</location>
        <topology evidence="1">Multi-pass membrane protein</topology>
    </subcellularLocation>
</comment>
<feature type="transmembrane region" description="Helical" evidence="6">
    <location>
        <begin position="43"/>
        <end position="65"/>
    </location>
</feature>
<sequence>MGRAWVTLALVVASTVVGLMGTDLVLPAVPLLPDALGGDASGAQLVVAAYVGGSCAGLLGFGALSQRFTTRALFIGSLISTAALSWTCSISPSLNALVALRAVQGAAAAGPAVFAPAVVKVMFDEARAMRALGLLGSIESLAPALAPIAGAVLLSIGGWKLSFKVLAISAGVLAVLLLATNRLPQVDRRVGGSYLGLLRDLIFLRYALSQALVLGGLLTFVFGMPAVFVRVLGGSIVDFIVMQVSAIVTFMVAANFAGRAAERFGAERMITLGTMLAAVGSAGQLAYALAGGAETLVITSLFVPVNIGLGLRGPPGFYRAVLASRGDDARGSALVVLGILGAAAIGTALVAPWIEEGTIPLAGVSLVMHAAAAASLALLPRLNVRPAGA</sequence>
<evidence type="ECO:0000256" key="1">
    <source>
        <dbReference type="ARBA" id="ARBA00004141"/>
    </source>
</evidence>
<dbReference type="OrthoDB" id="7494101at2"/>
<feature type="transmembrane region" description="Helical" evidence="6">
    <location>
        <begin position="296"/>
        <end position="313"/>
    </location>
</feature>
<keyword evidence="9" id="KW-1185">Reference proteome</keyword>
<dbReference type="PANTHER" id="PTHR42718">
    <property type="entry name" value="MAJOR FACILITATOR SUPERFAMILY MULTIDRUG TRANSPORTER MFSC"/>
    <property type="match status" value="1"/>
</dbReference>